<dbReference type="SUPFAM" id="SSF53850">
    <property type="entry name" value="Periplasmic binding protein-like II"/>
    <property type="match status" value="1"/>
</dbReference>
<keyword evidence="1 2" id="KW-0732">Signal</keyword>
<dbReference type="OrthoDB" id="9803988at2"/>
<evidence type="ECO:0000256" key="2">
    <source>
        <dbReference type="SAM" id="SignalP"/>
    </source>
</evidence>
<dbReference type="Proteomes" id="UP000183794">
    <property type="component" value="Unassembled WGS sequence"/>
</dbReference>
<dbReference type="PANTHER" id="PTHR30290">
    <property type="entry name" value="PERIPLASMIC BINDING COMPONENT OF ABC TRANSPORTER"/>
    <property type="match status" value="1"/>
</dbReference>
<reference evidence="4 5" key="1">
    <citation type="submission" date="2016-11" db="EMBL/GenBank/DDBJ databases">
        <authorList>
            <person name="Jaros S."/>
            <person name="Januszkiewicz K."/>
            <person name="Wedrychowicz H."/>
        </authorList>
    </citation>
    <scope>NUCLEOTIDE SEQUENCE [LARGE SCALE GENOMIC DNA]</scope>
    <source>
        <strain evidence="4">NVI 5450</strain>
    </source>
</reference>
<dbReference type="PANTHER" id="PTHR30290:SF64">
    <property type="entry name" value="ABC TRANSPORTER PERIPLASMIC BINDING PROTEIN"/>
    <property type="match status" value="1"/>
</dbReference>
<dbReference type="GO" id="GO:0042884">
    <property type="term" value="P:microcin transport"/>
    <property type="evidence" value="ECO:0007669"/>
    <property type="project" value="TreeGrafter"/>
</dbReference>
<dbReference type="GO" id="GO:1904680">
    <property type="term" value="F:peptide transmembrane transporter activity"/>
    <property type="evidence" value="ECO:0007669"/>
    <property type="project" value="TreeGrafter"/>
</dbReference>
<dbReference type="GO" id="GO:0043190">
    <property type="term" value="C:ATP-binding cassette (ABC) transporter complex"/>
    <property type="evidence" value="ECO:0007669"/>
    <property type="project" value="InterPro"/>
</dbReference>
<dbReference type="GO" id="GO:0030288">
    <property type="term" value="C:outer membrane-bounded periplasmic space"/>
    <property type="evidence" value="ECO:0007669"/>
    <property type="project" value="TreeGrafter"/>
</dbReference>
<dbReference type="PIRSF" id="PIRSF002741">
    <property type="entry name" value="MppA"/>
    <property type="match status" value="1"/>
</dbReference>
<evidence type="ECO:0000256" key="1">
    <source>
        <dbReference type="ARBA" id="ARBA00022729"/>
    </source>
</evidence>
<evidence type="ECO:0000313" key="5">
    <source>
        <dbReference type="Proteomes" id="UP000183794"/>
    </source>
</evidence>
<dbReference type="RefSeq" id="WP_075518198.1">
    <property type="nucleotide sequence ID" value="NZ_FPLD01000052.1"/>
</dbReference>
<dbReference type="Gene3D" id="3.10.105.10">
    <property type="entry name" value="Dipeptide-binding Protein, Domain 3"/>
    <property type="match status" value="1"/>
</dbReference>
<dbReference type="GO" id="GO:0015833">
    <property type="term" value="P:peptide transport"/>
    <property type="evidence" value="ECO:0007669"/>
    <property type="project" value="TreeGrafter"/>
</dbReference>
<feature type="signal peptide" evidence="2">
    <location>
        <begin position="1"/>
        <end position="20"/>
    </location>
</feature>
<organism evidence="4 5">
    <name type="scientific">Moritella viscosa</name>
    <dbReference type="NCBI Taxonomy" id="80854"/>
    <lineage>
        <taxon>Bacteria</taxon>
        <taxon>Pseudomonadati</taxon>
        <taxon>Pseudomonadota</taxon>
        <taxon>Gammaproteobacteria</taxon>
        <taxon>Alteromonadales</taxon>
        <taxon>Moritellaceae</taxon>
        <taxon>Moritella</taxon>
    </lineage>
</organism>
<dbReference type="AlphaFoldDB" id="A0A1K9ZHL2"/>
<proteinExistence type="predicted"/>
<dbReference type="CDD" id="cd08497">
    <property type="entry name" value="MbnE-like"/>
    <property type="match status" value="1"/>
</dbReference>
<protein>
    <submittedName>
        <fullName evidence="4">Peptide ABC transporter, periplamic peptide-binding protein</fullName>
    </submittedName>
</protein>
<accession>A0A1K9ZHL2</accession>
<dbReference type="Pfam" id="PF00496">
    <property type="entry name" value="SBP_bac_5"/>
    <property type="match status" value="1"/>
</dbReference>
<feature type="domain" description="Solute-binding protein family 5" evidence="3">
    <location>
        <begin position="107"/>
        <end position="512"/>
    </location>
</feature>
<dbReference type="InterPro" id="IPR030678">
    <property type="entry name" value="Peptide/Ni-bd"/>
</dbReference>
<dbReference type="Gene3D" id="3.40.190.10">
    <property type="entry name" value="Periplasmic binding protein-like II"/>
    <property type="match status" value="1"/>
</dbReference>
<feature type="chain" id="PRO_5012882540" evidence="2">
    <location>
        <begin position="21"/>
        <end position="607"/>
    </location>
</feature>
<sequence>MNQSLSVVLLFLTSLLSSQAAIANTAVMTASLRSAIAMHGEPAYGKNFTHFDYVNLTAPREGTLRRAAMGSFDNFNGYIVKGVSGSGTGYLFDTLMQQSSDEAFTLYSLVAEYIEVPEDRSWVRFHLNPKVRFSDGSELTAADVKFTFDVLIEKGVPQLRAQYKDVTSVEIESKYVIKFNLKDNKNKELALILAQLPVFSEKDWQGKDFAKATFNVPLGSGPYTMKAFDAGRSIEYLRNDNYWAKDLPVNRGRYNFKHIIFDYYKDGSIAFEAFKAGDVDFRAENISKQWATGYQGKQFTSGNIIKEEIQHHNPQGMQAFWFNLRKDKFKDPNVRKALGLMFDFEWTNRTLFYGAYKRSDSFFSNSELAARGIPEGDELALLTPFKAQLPAELFTQVYTLDKTKGDGRVRKQQRQAIRLLKQAGWTLKSGKMVDASGKQLSLEFLVYSPSFERIIQPFRKNLQRIGVASEIRIVDVSQYLNRLNNFNFDVYTLIQAQSLSPGNEQLSMWGSEFANMPGTLNRIGLQDPVVDALVAKVINATDRDSLITATKALDRVLLWKNLVIPQWHISSYRVAYWQQIQRPTQLPKYGLAIDSWWQKDSVSSKGN</sequence>
<dbReference type="InterPro" id="IPR000914">
    <property type="entry name" value="SBP_5_dom"/>
</dbReference>
<gene>
    <name evidence="4" type="ORF">NVI5450_1862</name>
</gene>
<dbReference type="EMBL" id="FPLD01000052">
    <property type="protein sequence ID" value="SGY96642.1"/>
    <property type="molecule type" value="Genomic_DNA"/>
</dbReference>
<evidence type="ECO:0000313" key="4">
    <source>
        <dbReference type="EMBL" id="SGY96642.1"/>
    </source>
</evidence>
<evidence type="ECO:0000259" key="3">
    <source>
        <dbReference type="Pfam" id="PF00496"/>
    </source>
</evidence>
<name>A0A1K9ZHL2_9GAMM</name>
<dbReference type="InterPro" id="IPR039424">
    <property type="entry name" value="SBP_5"/>
</dbReference>